<dbReference type="EMBL" id="BAABHJ010000039">
    <property type="protein sequence ID" value="GAA4617257.1"/>
    <property type="molecule type" value="Genomic_DNA"/>
</dbReference>
<comment type="caution">
    <text evidence="3">The sequence shown here is derived from an EMBL/GenBank/DDBJ whole genome shotgun (WGS) entry which is preliminary data.</text>
</comment>
<dbReference type="Proteomes" id="UP001500212">
    <property type="component" value="Unassembled WGS sequence"/>
</dbReference>
<gene>
    <name evidence="3" type="ORF">GCM10023195_76970</name>
</gene>
<dbReference type="RefSeq" id="WP_345365496.1">
    <property type="nucleotide sequence ID" value="NZ_BAABHJ010000039.1"/>
</dbReference>
<protein>
    <recommendedName>
        <fullName evidence="2">Putative Flp pilus-assembly TadG-like N-terminal domain-containing protein</fullName>
    </recommendedName>
</protein>
<dbReference type="Pfam" id="PF13400">
    <property type="entry name" value="Tad"/>
    <property type="match status" value="1"/>
</dbReference>
<evidence type="ECO:0000259" key="2">
    <source>
        <dbReference type="Pfam" id="PF13400"/>
    </source>
</evidence>
<evidence type="ECO:0000313" key="4">
    <source>
        <dbReference type="Proteomes" id="UP001500212"/>
    </source>
</evidence>
<organism evidence="3 4">
    <name type="scientific">Actinoallomurus liliacearum</name>
    <dbReference type="NCBI Taxonomy" id="1080073"/>
    <lineage>
        <taxon>Bacteria</taxon>
        <taxon>Bacillati</taxon>
        <taxon>Actinomycetota</taxon>
        <taxon>Actinomycetes</taxon>
        <taxon>Streptosporangiales</taxon>
        <taxon>Thermomonosporaceae</taxon>
        <taxon>Actinoallomurus</taxon>
    </lineage>
</organism>
<feature type="domain" description="Putative Flp pilus-assembly TadG-like N-terminal" evidence="2">
    <location>
        <begin position="19"/>
        <end position="65"/>
    </location>
</feature>
<accession>A0ABP8TY60</accession>
<reference evidence="4" key="1">
    <citation type="journal article" date="2019" name="Int. J. Syst. Evol. Microbiol.">
        <title>The Global Catalogue of Microorganisms (GCM) 10K type strain sequencing project: providing services to taxonomists for standard genome sequencing and annotation.</title>
        <authorList>
            <consortium name="The Broad Institute Genomics Platform"/>
            <consortium name="The Broad Institute Genome Sequencing Center for Infectious Disease"/>
            <person name="Wu L."/>
            <person name="Ma J."/>
        </authorList>
    </citation>
    <scope>NUCLEOTIDE SEQUENCE [LARGE SCALE GENOMIC DNA]</scope>
    <source>
        <strain evidence="4">JCM 17938</strain>
    </source>
</reference>
<keyword evidence="1" id="KW-1133">Transmembrane helix</keyword>
<evidence type="ECO:0000313" key="3">
    <source>
        <dbReference type="EMBL" id="GAA4617257.1"/>
    </source>
</evidence>
<keyword evidence="1" id="KW-0812">Transmembrane</keyword>
<keyword evidence="4" id="KW-1185">Reference proteome</keyword>
<dbReference type="InterPro" id="IPR028087">
    <property type="entry name" value="Tad_N"/>
</dbReference>
<name>A0ABP8TY60_9ACTN</name>
<proteinExistence type="predicted"/>
<keyword evidence="1" id="KW-0472">Membrane</keyword>
<feature type="transmembrane region" description="Helical" evidence="1">
    <location>
        <begin position="21"/>
        <end position="40"/>
    </location>
</feature>
<evidence type="ECO:0000256" key="1">
    <source>
        <dbReference type="SAM" id="Phobius"/>
    </source>
</evidence>
<sequence>MTIIRPPAQVGERSRRERGALSIFTVIITMVVIVFFGAIVDFEQKLEARHDANIAAEEAARAGAGQVDRDHAYTHGSFRVDRQEAINAAQQYLRAGGYRGSVTPVGARRIRVRVEITRPAIFLPVIGISSLHVQAVADADLATGVKGENR</sequence>